<dbReference type="Proteomes" id="UP000321248">
    <property type="component" value="Unassembled WGS sequence"/>
</dbReference>
<dbReference type="Gene3D" id="2.20.20.40">
    <property type="entry name" value="Integron cassette protein"/>
    <property type="match status" value="1"/>
</dbReference>
<accession>A0A5C8KG37</accession>
<evidence type="ECO:0000259" key="1">
    <source>
        <dbReference type="Pfam" id="PF18287"/>
    </source>
</evidence>
<sequence>MIEVGITRIAIDDQQRLCVFPAEANPSLYTFVYRAGAEITWDTGGYFCSPPPREWSYTRWLEQLISAVRGELGLELTLLPNTEFVSVPPADIDSMRALMARAT</sequence>
<dbReference type="RefSeq" id="WP_147892658.1">
    <property type="nucleotide sequence ID" value="NZ_VRTS01000016.1"/>
</dbReference>
<protein>
    <recommendedName>
        <fullName evidence="1">Integron Cassette Protein Hfx-Cass5 domain-containing protein</fullName>
    </recommendedName>
</protein>
<dbReference type="InterPro" id="IPR041376">
    <property type="entry name" value="Hfx_Cass5"/>
</dbReference>
<gene>
    <name evidence="2" type="ORF">FU658_14085</name>
</gene>
<keyword evidence="3" id="KW-1185">Reference proteome</keyword>
<evidence type="ECO:0000313" key="2">
    <source>
        <dbReference type="EMBL" id="TXK59070.1"/>
    </source>
</evidence>
<proteinExistence type="predicted"/>
<dbReference type="OrthoDB" id="7597008at2"/>
<dbReference type="EMBL" id="VRTS01000016">
    <property type="protein sequence ID" value="TXK59070.1"/>
    <property type="molecule type" value="Genomic_DNA"/>
</dbReference>
<feature type="domain" description="Integron Cassette Protein Hfx-Cass5" evidence="1">
    <location>
        <begin position="6"/>
        <end position="78"/>
    </location>
</feature>
<comment type="caution">
    <text evidence="2">The sequence shown here is derived from an EMBL/GenBank/DDBJ whole genome shotgun (WGS) entry which is preliminary data.</text>
</comment>
<evidence type="ECO:0000313" key="3">
    <source>
        <dbReference type="Proteomes" id="UP000321248"/>
    </source>
</evidence>
<organism evidence="2 3">
    <name type="scientific">Alkalisalibacterium limincola</name>
    <dbReference type="NCBI Taxonomy" id="2699169"/>
    <lineage>
        <taxon>Bacteria</taxon>
        <taxon>Pseudomonadati</taxon>
        <taxon>Pseudomonadota</taxon>
        <taxon>Gammaproteobacteria</taxon>
        <taxon>Lysobacterales</taxon>
        <taxon>Lysobacteraceae</taxon>
        <taxon>Alkalisalibacterium</taxon>
    </lineage>
</organism>
<dbReference type="Pfam" id="PF18287">
    <property type="entry name" value="Hfx_Cass5"/>
    <property type="match status" value="1"/>
</dbReference>
<name>A0A5C8KG37_9GAMM</name>
<reference evidence="2 3" key="1">
    <citation type="submission" date="2019-08" db="EMBL/GenBank/DDBJ databases">
        <authorList>
            <person name="Karlyshev A.V."/>
        </authorList>
    </citation>
    <scope>NUCLEOTIDE SEQUENCE [LARGE SCALE GENOMIC DNA]</scope>
    <source>
        <strain evidence="2 3">Alg18-2.2</strain>
    </source>
</reference>
<dbReference type="Gene3D" id="1.20.5.1210">
    <property type="entry name" value="Integron cassette protein helical domain"/>
    <property type="match status" value="1"/>
</dbReference>
<dbReference type="AlphaFoldDB" id="A0A5C8KG37"/>